<proteinExistence type="inferred from homology"/>
<keyword evidence="8 12" id="KW-0808">Transferase</keyword>
<evidence type="ECO:0000256" key="5">
    <source>
        <dbReference type="ARBA" id="ARBA00022490"/>
    </source>
</evidence>
<dbReference type="RefSeq" id="WP_311361990.1">
    <property type="nucleotide sequence ID" value="NZ_JAVRIE010000004.1"/>
</dbReference>
<dbReference type="EMBL" id="JAVRIE010000004">
    <property type="protein sequence ID" value="MDT0583222.1"/>
    <property type="molecule type" value="Genomic_DNA"/>
</dbReference>
<feature type="domain" description="Ribosomal RNA small subunit methyltransferase E methyltransferase" evidence="13">
    <location>
        <begin position="75"/>
        <end position="236"/>
    </location>
</feature>
<dbReference type="SUPFAM" id="SSF75217">
    <property type="entry name" value="alpha/beta knot"/>
    <property type="match status" value="1"/>
</dbReference>
<dbReference type="SUPFAM" id="SSF88697">
    <property type="entry name" value="PUA domain-like"/>
    <property type="match status" value="1"/>
</dbReference>
<dbReference type="InterPro" id="IPR006700">
    <property type="entry name" value="RsmE"/>
</dbReference>
<keyword evidence="9 12" id="KW-0949">S-adenosyl-L-methionine</keyword>
<dbReference type="Pfam" id="PF20260">
    <property type="entry name" value="PUA_4"/>
    <property type="match status" value="1"/>
</dbReference>
<evidence type="ECO:0000259" key="13">
    <source>
        <dbReference type="Pfam" id="PF04452"/>
    </source>
</evidence>
<dbReference type="InterPro" id="IPR029026">
    <property type="entry name" value="tRNA_m1G_MTases_N"/>
</dbReference>
<evidence type="ECO:0000256" key="9">
    <source>
        <dbReference type="ARBA" id="ARBA00022691"/>
    </source>
</evidence>
<dbReference type="InterPro" id="IPR046886">
    <property type="entry name" value="RsmE_MTase_dom"/>
</dbReference>
<keyword evidence="5 12" id="KW-0963">Cytoplasm</keyword>
<dbReference type="InterPro" id="IPR015947">
    <property type="entry name" value="PUA-like_sf"/>
</dbReference>
<dbReference type="InterPro" id="IPR046887">
    <property type="entry name" value="RsmE_PUA-like"/>
</dbReference>
<comment type="caution">
    <text evidence="15">The sequence shown here is derived from an EMBL/GenBank/DDBJ whole genome shotgun (WGS) entry which is preliminary data.</text>
</comment>
<evidence type="ECO:0000256" key="10">
    <source>
        <dbReference type="ARBA" id="ARBA00025699"/>
    </source>
</evidence>
<evidence type="ECO:0000256" key="12">
    <source>
        <dbReference type="PIRNR" id="PIRNR015601"/>
    </source>
</evidence>
<dbReference type="PANTHER" id="PTHR30027:SF3">
    <property type="entry name" value="16S RRNA (URACIL(1498)-N(3))-METHYLTRANSFERASE"/>
    <property type="match status" value="1"/>
</dbReference>
<evidence type="ECO:0000259" key="14">
    <source>
        <dbReference type="Pfam" id="PF20260"/>
    </source>
</evidence>
<accession>A0AAW8R4D6</accession>
<evidence type="ECO:0000256" key="11">
    <source>
        <dbReference type="ARBA" id="ARBA00047944"/>
    </source>
</evidence>
<dbReference type="InterPro" id="IPR029028">
    <property type="entry name" value="Alpha/beta_knot_MTases"/>
</dbReference>
<dbReference type="EC" id="2.1.1.193" evidence="3 12"/>
<dbReference type="GO" id="GO:0070475">
    <property type="term" value="P:rRNA base methylation"/>
    <property type="evidence" value="ECO:0007669"/>
    <property type="project" value="TreeGrafter"/>
</dbReference>
<dbReference type="AlphaFoldDB" id="A0AAW8R4D6"/>
<organism evidence="15 16">
    <name type="scientific">Brumicola blandensis</name>
    <dbReference type="NCBI Taxonomy" id="3075611"/>
    <lineage>
        <taxon>Bacteria</taxon>
        <taxon>Pseudomonadati</taxon>
        <taxon>Pseudomonadota</taxon>
        <taxon>Gammaproteobacteria</taxon>
        <taxon>Alteromonadales</taxon>
        <taxon>Alteromonadaceae</taxon>
        <taxon>Brumicola</taxon>
    </lineage>
</organism>
<evidence type="ECO:0000256" key="2">
    <source>
        <dbReference type="ARBA" id="ARBA00005528"/>
    </source>
</evidence>
<dbReference type="PIRSF" id="PIRSF015601">
    <property type="entry name" value="MTase_slr0722"/>
    <property type="match status" value="1"/>
</dbReference>
<protein>
    <recommendedName>
        <fullName evidence="4 12">Ribosomal RNA small subunit methyltransferase E</fullName>
        <ecNumber evidence="3 12">2.1.1.193</ecNumber>
    </recommendedName>
</protein>
<dbReference type="CDD" id="cd18084">
    <property type="entry name" value="RsmE-like"/>
    <property type="match status" value="1"/>
</dbReference>
<comment type="function">
    <text evidence="10 12">Specifically methylates the N3 position of the uracil ring of uridine 1498 (m3U1498) in 16S rRNA. Acts on the fully assembled 30S ribosomal subunit.</text>
</comment>
<gene>
    <name evidence="15" type="ORF">RM544_11785</name>
</gene>
<evidence type="ECO:0000313" key="15">
    <source>
        <dbReference type="EMBL" id="MDT0583222.1"/>
    </source>
</evidence>
<comment type="similarity">
    <text evidence="2 12">Belongs to the RNA methyltransferase RsmE family.</text>
</comment>
<dbReference type="NCBIfam" id="TIGR00046">
    <property type="entry name" value="RsmE family RNA methyltransferase"/>
    <property type="match status" value="1"/>
</dbReference>
<evidence type="ECO:0000256" key="1">
    <source>
        <dbReference type="ARBA" id="ARBA00004496"/>
    </source>
</evidence>
<dbReference type="Pfam" id="PF04452">
    <property type="entry name" value="Methyltrans_RNA"/>
    <property type="match status" value="1"/>
</dbReference>
<sequence>MRISRFYVDCSLSVDNEIPLSQELCHYINTVLRLKQGDPIVLFNGDGNEYSAEILSISKKQLVALVNTQLSIRSESPLSIHLAQGVSKGDRMDFALQKSVELGVTEITPVITERCVVKLNEERWAKKHEQWQKIIISACEQSGRNVLPTLHPPIALSRWLGQSTEQSKVILSPGASTYLSQLPRSVKGFRLLIGPEGGLSEQEVYTCEQTGFLSANIGPRVLRTETAALASITILQATFGDL</sequence>
<evidence type="ECO:0000256" key="7">
    <source>
        <dbReference type="ARBA" id="ARBA00022603"/>
    </source>
</evidence>
<dbReference type="GO" id="GO:0005737">
    <property type="term" value="C:cytoplasm"/>
    <property type="evidence" value="ECO:0007669"/>
    <property type="project" value="UniProtKB-SubCell"/>
</dbReference>
<comment type="catalytic activity">
    <reaction evidence="11 12">
        <text>uridine(1498) in 16S rRNA + S-adenosyl-L-methionine = N(3)-methyluridine(1498) in 16S rRNA + S-adenosyl-L-homocysteine + H(+)</text>
        <dbReference type="Rhea" id="RHEA:42920"/>
        <dbReference type="Rhea" id="RHEA-COMP:10283"/>
        <dbReference type="Rhea" id="RHEA-COMP:10284"/>
        <dbReference type="ChEBI" id="CHEBI:15378"/>
        <dbReference type="ChEBI" id="CHEBI:57856"/>
        <dbReference type="ChEBI" id="CHEBI:59789"/>
        <dbReference type="ChEBI" id="CHEBI:65315"/>
        <dbReference type="ChEBI" id="CHEBI:74502"/>
        <dbReference type="EC" id="2.1.1.193"/>
    </reaction>
</comment>
<reference evidence="15 16" key="1">
    <citation type="submission" date="2023-09" db="EMBL/GenBank/DDBJ databases">
        <authorList>
            <person name="Rey-Velasco X."/>
        </authorList>
    </citation>
    <scope>NUCLEOTIDE SEQUENCE [LARGE SCALE GENOMIC DNA]</scope>
    <source>
        <strain evidence="15 16">W409</strain>
    </source>
</reference>
<keyword evidence="16" id="KW-1185">Reference proteome</keyword>
<dbReference type="Proteomes" id="UP001249020">
    <property type="component" value="Unassembled WGS sequence"/>
</dbReference>
<dbReference type="Gene3D" id="3.40.1280.10">
    <property type="match status" value="1"/>
</dbReference>
<feature type="domain" description="Ribosomal RNA small subunit methyltransferase E PUA-like" evidence="14">
    <location>
        <begin position="26"/>
        <end position="64"/>
    </location>
</feature>
<dbReference type="Gene3D" id="2.40.240.20">
    <property type="entry name" value="Hypothetical PUA domain-like, domain 1"/>
    <property type="match status" value="1"/>
</dbReference>
<keyword evidence="6 12" id="KW-0698">rRNA processing</keyword>
<dbReference type="GO" id="GO:0070042">
    <property type="term" value="F:rRNA (uridine-N3-)-methyltransferase activity"/>
    <property type="evidence" value="ECO:0007669"/>
    <property type="project" value="TreeGrafter"/>
</dbReference>
<evidence type="ECO:0000256" key="8">
    <source>
        <dbReference type="ARBA" id="ARBA00022679"/>
    </source>
</evidence>
<evidence type="ECO:0000256" key="3">
    <source>
        <dbReference type="ARBA" id="ARBA00012328"/>
    </source>
</evidence>
<evidence type="ECO:0000256" key="4">
    <source>
        <dbReference type="ARBA" id="ARBA00013673"/>
    </source>
</evidence>
<evidence type="ECO:0000313" key="16">
    <source>
        <dbReference type="Proteomes" id="UP001249020"/>
    </source>
</evidence>
<name>A0AAW8R4D6_9ALTE</name>
<keyword evidence="7 12" id="KW-0489">Methyltransferase</keyword>
<dbReference type="NCBIfam" id="NF008692">
    <property type="entry name" value="PRK11713.1-5"/>
    <property type="match status" value="1"/>
</dbReference>
<evidence type="ECO:0000256" key="6">
    <source>
        <dbReference type="ARBA" id="ARBA00022552"/>
    </source>
</evidence>
<comment type="subcellular location">
    <subcellularLocation>
        <location evidence="1 12">Cytoplasm</location>
    </subcellularLocation>
</comment>
<dbReference type="PANTHER" id="PTHR30027">
    <property type="entry name" value="RIBOSOMAL RNA SMALL SUBUNIT METHYLTRANSFERASE E"/>
    <property type="match status" value="1"/>
</dbReference>